<dbReference type="InterPro" id="IPR011009">
    <property type="entry name" value="Kinase-like_dom_sf"/>
</dbReference>
<name>A0ABQ8VDX1_9AGAR</name>
<dbReference type="PROSITE" id="PS50011">
    <property type="entry name" value="PROTEIN_KINASE_DOM"/>
    <property type="match status" value="1"/>
</dbReference>
<dbReference type="EMBL" id="JANVFT010000043">
    <property type="protein sequence ID" value="KAJ4489807.1"/>
    <property type="molecule type" value="Genomic_DNA"/>
</dbReference>
<protein>
    <recommendedName>
        <fullName evidence="1">Protein kinase domain-containing protein</fullName>
    </recommendedName>
</protein>
<dbReference type="InterPro" id="IPR040976">
    <property type="entry name" value="Pkinase_fungal"/>
</dbReference>
<feature type="domain" description="Protein kinase" evidence="1">
    <location>
        <begin position="1"/>
        <end position="387"/>
    </location>
</feature>
<proteinExistence type="predicted"/>
<dbReference type="PANTHER" id="PTHR38248">
    <property type="entry name" value="FUNK1 6"/>
    <property type="match status" value="1"/>
</dbReference>
<evidence type="ECO:0000313" key="3">
    <source>
        <dbReference type="Proteomes" id="UP001150217"/>
    </source>
</evidence>
<gene>
    <name evidence="2" type="ORF">C8R41DRAFT_920502</name>
</gene>
<dbReference type="Gene3D" id="1.10.510.10">
    <property type="entry name" value="Transferase(Phosphotransferase) domain 1"/>
    <property type="match status" value="1"/>
</dbReference>
<reference evidence="2" key="1">
    <citation type="submission" date="2022-08" db="EMBL/GenBank/DDBJ databases">
        <title>A Global Phylogenomic Analysis of the Shiitake Genus Lentinula.</title>
        <authorList>
            <consortium name="DOE Joint Genome Institute"/>
            <person name="Sierra-Patev S."/>
            <person name="Min B."/>
            <person name="Naranjo-Ortiz M."/>
            <person name="Looney B."/>
            <person name="Konkel Z."/>
            <person name="Slot J.C."/>
            <person name="Sakamoto Y."/>
            <person name="Steenwyk J.L."/>
            <person name="Rokas A."/>
            <person name="Carro J."/>
            <person name="Camarero S."/>
            <person name="Ferreira P."/>
            <person name="Molpeceres G."/>
            <person name="Ruiz-Duenas F.J."/>
            <person name="Serrano A."/>
            <person name="Henrissat B."/>
            <person name="Drula E."/>
            <person name="Hughes K.W."/>
            <person name="Mata J.L."/>
            <person name="Ishikawa N.K."/>
            <person name="Vargas-Isla R."/>
            <person name="Ushijima S."/>
            <person name="Smith C.A."/>
            <person name="Ahrendt S."/>
            <person name="Andreopoulos W."/>
            <person name="He G."/>
            <person name="Labutti K."/>
            <person name="Lipzen A."/>
            <person name="Ng V."/>
            <person name="Riley R."/>
            <person name="Sandor L."/>
            <person name="Barry K."/>
            <person name="Martinez A.T."/>
            <person name="Xiao Y."/>
            <person name="Gibbons J.G."/>
            <person name="Terashima K."/>
            <person name="Grigoriev I.V."/>
            <person name="Hibbett D.S."/>
        </authorList>
    </citation>
    <scope>NUCLEOTIDE SEQUENCE</scope>
    <source>
        <strain evidence="2">RHP3577 ss4</strain>
    </source>
</reference>
<dbReference type="PANTHER" id="PTHR38248:SF2">
    <property type="entry name" value="FUNK1 11"/>
    <property type="match status" value="1"/>
</dbReference>
<evidence type="ECO:0000259" key="1">
    <source>
        <dbReference type="PROSITE" id="PS50011"/>
    </source>
</evidence>
<evidence type="ECO:0000313" key="2">
    <source>
        <dbReference type="EMBL" id="KAJ4489807.1"/>
    </source>
</evidence>
<organism evidence="2 3">
    <name type="scientific">Lentinula lateritia</name>
    <dbReference type="NCBI Taxonomy" id="40482"/>
    <lineage>
        <taxon>Eukaryota</taxon>
        <taxon>Fungi</taxon>
        <taxon>Dikarya</taxon>
        <taxon>Basidiomycota</taxon>
        <taxon>Agaricomycotina</taxon>
        <taxon>Agaricomycetes</taxon>
        <taxon>Agaricomycetidae</taxon>
        <taxon>Agaricales</taxon>
        <taxon>Marasmiineae</taxon>
        <taxon>Omphalotaceae</taxon>
        <taxon>Lentinula</taxon>
    </lineage>
</organism>
<dbReference type="InterPro" id="IPR000719">
    <property type="entry name" value="Prot_kinase_dom"/>
</dbReference>
<keyword evidence="3" id="KW-1185">Reference proteome</keyword>
<sequence>MYIAKTSHFKVDSDDFETLIYKLLRASAPEDGIKFVMNSSSLMASQNILELVASNEPLSNGMIDVSGELLFVFLSKDRQTRAVRSERVVSLSDDRLGRGTVIIQVECACYHYCPSKGSWDTAASLHIHLEHIRGMNHLPTIYQSSDIKFCQASLEEKFDDGYQKCLLRCSIQDELQPLMSLKSSKEYAQVFYDVVQCHYWGWKYPRILHRDISIGNIMVREKDRLKCGVLNDWDLAIWLNEWKEGSTSKFRTGTKPYMAYEQHSSEWQGPHRFRHDLESVFYVILLLVSLYSTPNEKILLHSTGDHRYEKWHKPDDDYLRGQKVMIIHAGNWQTFPQPFFSGFDSWLIALQRSLRYGFSGLNMHQAVERDAKRPLKPGRRPRKVPFFDEDTLGGNFSYEKVVMIMHQFNQEELKTWGHEWQATLEEASSEDWELEELEEN</sequence>
<accession>A0ABQ8VDX1</accession>
<dbReference type="SUPFAM" id="SSF56112">
    <property type="entry name" value="Protein kinase-like (PK-like)"/>
    <property type="match status" value="1"/>
</dbReference>
<dbReference type="Proteomes" id="UP001150217">
    <property type="component" value="Unassembled WGS sequence"/>
</dbReference>
<dbReference type="Pfam" id="PF17667">
    <property type="entry name" value="Pkinase_fungal"/>
    <property type="match status" value="1"/>
</dbReference>
<comment type="caution">
    <text evidence="2">The sequence shown here is derived from an EMBL/GenBank/DDBJ whole genome shotgun (WGS) entry which is preliminary data.</text>
</comment>